<dbReference type="RefSeq" id="WP_221859894.1">
    <property type="nucleotide sequence ID" value="NZ_BAAAYV010000004.1"/>
</dbReference>
<proteinExistence type="predicted"/>
<organism evidence="4 5">
    <name type="scientific">Microbacterium marinilacus</name>
    <dbReference type="NCBI Taxonomy" id="415209"/>
    <lineage>
        <taxon>Bacteria</taxon>
        <taxon>Bacillati</taxon>
        <taxon>Actinomycetota</taxon>
        <taxon>Actinomycetes</taxon>
        <taxon>Micrococcales</taxon>
        <taxon>Microbacteriaceae</taxon>
        <taxon>Microbacterium</taxon>
    </lineage>
</organism>
<dbReference type="InterPro" id="IPR006311">
    <property type="entry name" value="TAT_signal"/>
</dbReference>
<feature type="domain" description="Solute-binding protein family 3/N-terminal" evidence="3">
    <location>
        <begin position="60"/>
        <end position="282"/>
    </location>
</feature>
<dbReference type="PROSITE" id="PS51257">
    <property type="entry name" value="PROKAR_LIPOPROTEIN"/>
    <property type="match status" value="1"/>
</dbReference>
<protein>
    <recommendedName>
        <fullName evidence="3">Solute-binding protein family 3/N-terminal domain-containing protein</fullName>
    </recommendedName>
</protein>
<accession>A0ABP7B7D4</accession>
<dbReference type="InterPro" id="IPR001638">
    <property type="entry name" value="Solute-binding_3/MltF_N"/>
</dbReference>
<dbReference type="SUPFAM" id="SSF53850">
    <property type="entry name" value="Periplasmic binding protein-like II"/>
    <property type="match status" value="1"/>
</dbReference>
<evidence type="ECO:0000256" key="2">
    <source>
        <dbReference type="SAM" id="SignalP"/>
    </source>
</evidence>
<evidence type="ECO:0000313" key="5">
    <source>
        <dbReference type="Proteomes" id="UP001410795"/>
    </source>
</evidence>
<keyword evidence="5" id="KW-1185">Reference proteome</keyword>
<name>A0ABP7B7D4_9MICO</name>
<dbReference type="Pfam" id="PF00497">
    <property type="entry name" value="SBP_bac_3"/>
    <property type="match status" value="1"/>
</dbReference>
<sequence length="295" mass="30654">MHRDTPLPGARRLALRAGAAASVALGLALAGCSSAGPATSSVAADCTPAHDDLTTFTEGTLTVGVPENLPYSGTSGTDATGADVDLLKLVAETECLEIAYVPITYANGIAMITEQHKADVITGGWYVTEDRAKQVGFTSPTQYDAMAIVSADGISTVDELLEVGDVGSGAGFSWEADSSALLGDSYKSYPGTVEMKQDLVNGRIQASLDGYAVALIAYEGTDFEVEAVEPDSRIAVTEDPPIISYPIDPDNQALSDAVSELIDGWREDGTLADVLGEYDLADLIVPADVAATSLR</sequence>
<dbReference type="PANTHER" id="PTHR35936:SF17">
    <property type="entry name" value="ARGININE-BINDING EXTRACELLULAR PROTEIN ARTP"/>
    <property type="match status" value="1"/>
</dbReference>
<dbReference type="PANTHER" id="PTHR35936">
    <property type="entry name" value="MEMBRANE-BOUND LYTIC MUREIN TRANSGLYCOSYLASE F"/>
    <property type="match status" value="1"/>
</dbReference>
<feature type="chain" id="PRO_5046572309" description="Solute-binding protein family 3/N-terminal domain-containing protein" evidence="2">
    <location>
        <begin position="36"/>
        <end position="295"/>
    </location>
</feature>
<dbReference type="EMBL" id="BAAAYV010000004">
    <property type="protein sequence ID" value="GAA3649804.1"/>
    <property type="molecule type" value="Genomic_DNA"/>
</dbReference>
<dbReference type="Gene3D" id="3.40.190.10">
    <property type="entry name" value="Periplasmic binding protein-like II"/>
    <property type="match status" value="2"/>
</dbReference>
<dbReference type="PROSITE" id="PS51318">
    <property type="entry name" value="TAT"/>
    <property type="match status" value="1"/>
</dbReference>
<feature type="signal peptide" evidence="2">
    <location>
        <begin position="1"/>
        <end position="35"/>
    </location>
</feature>
<dbReference type="SMART" id="SM00062">
    <property type="entry name" value="PBPb"/>
    <property type="match status" value="1"/>
</dbReference>
<comment type="caution">
    <text evidence="4">The sequence shown here is derived from an EMBL/GenBank/DDBJ whole genome shotgun (WGS) entry which is preliminary data.</text>
</comment>
<evidence type="ECO:0000259" key="3">
    <source>
        <dbReference type="SMART" id="SM00062"/>
    </source>
</evidence>
<gene>
    <name evidence="4" type="ORF">GCM10022202_06910</name>
</gene>
<dbReference type="Proteomes" id="UP001410795">
    <property type="component" value="Unassembled WGS sequence"/>
</dbReference>
<keyword evidence="1 2" id="KW-0732">Signal</keyword>
<evidence type="ECO:0000313" key="4">
    <source>
        <dbReference type="EMBL" id="GAA3649804.1"/>
    </source>
</evidence>
<evidence type="ECO:0000256" key="1">
    <source>
        <dbReference type="ARBA" id="ARBA00022729"/>
    </source>
</evidence>
<reference evidence="5" key="1">
    <citation type="journal article" date="2019" name="Int. J. Syst. Evol. Microbiol.">
        <title>The Global Catalogue of Microorganisms (GCM) 10K type strain sequencing project: providing services to taxonomists for standard genome sequencing and annotation.</title>
        <authorList>
            <consortium name="The Broad Institute Genomics Platform"/>
            <consortium name="The Broad Institute Genome Sequencing Center for Infectious Disease"/>
            <person name="Wu L."/>
            <person name="Ma J."/>
        </authorList>
    </citation>
    <scope>NUCLEOTIDE SEQUENCE [LARGE SCALE GENOMIC DNA]</scope>
    <source>
        <strain evidence="5">JCM 16546</strain>
    </source>
</reference>